<organism evidence="2">
    <name type="scientific">Arundo donax</name>
    <name type="common">Giant reed</name>
    <name type="synonym">Donax arundinaceus</name>
    <dbReference type="NCBI Taxonomy" id="35708"/>
    <lineage>
        <taxon>Eukaryota</taxon>
        <taxon>Viridiplantae</taxon>
        <taxon>Streptophyta</taxon>
        <taxon>Embryophyta</taxon>
        <taxon>Tracheophyta</taxon>
        <taxon>Spermatophyta</taxon>
        <taxon>Magnoliopsida</taxon>
        <taxon>Liliopsida</taxon>
        <taxon>Poales</taxon>
        <taxon>Poaceae</taxon>
        <taxon>PACMAD clade</taxon>
        <taxon>Arundinoideae</taxon>
        <taxon>Arundineae</taxon>
        <taxon>Arundo</taxon>
    </lineage>
</organism>
<feature type="chain" id="PRO_5002042246" description="Secreted protein" evidence="1">
    <location>
        <begin position="24"/>
        <end position="76"/>
    </location>
</feature>
<reference evidence="2" key="2">
    <citation type="journal article" date="2015" name="Data Brief">
        <title>Shoot transcriptome of the giant reed, Arundo donax.</title>
        <authorList>
            <person name="Barrero R.A."/>
            <person name="Guerrero F.D."/>
            <person name="Moolhuijzen P."/>
            <person name="Goolsby J.A."/>
            <person name="Tidwell J."/>
            <person name="Bellgard S.E."/>
            <person name="Bellgard M.I."/>
        </authorList>
    </citation>
    <scope>NUCLEOTIDE SEQUENCE</scope>
    <source>
        <tissue evidence="2">Shoot tissue taken approximately 20 cm above the soil surface</tissue>
    </source>
</reference>
<feature type="signal peptide" evidence="1">
    <location>
        <begin position="1"/>
        <end position="23"/>
    </location>
</feature>
<dbReference type="EMBL" id="GBRH01266954">
    <property type="protein sequence ID" value="JAD30941.1"/>
    <property type="molecule type" value="Transcribed_RNA"/>
</dbReference>
<evidence type="ECO:0000256" key="1">
    <source>
        <dbReference type="SAM" id="SignalP"/>
    </source>
</evidence>
<dbReference type="AlphaFoldDB" id="A0A0A8YWI2"/>
<evidence type="ECO:0000313" key="2">
    <source>
        <dbReference type="EMBL" id="JAD30941.1"/>
    </source>
</evidence>
<keyword evidence="1" id="KW-0732">Signal</keyword>
<proteinExistence type="predicted"/>
<evidence type="ECO:0008006" key="3">
    <source>
        <dbReference type="Google" id="ProtNLM"/>
    </source>
</evidence>
<protein>
    <recommendedName>
        <fullName evidence="3">Secreted protein</fullName>
    </recommendedName>
</protein>
<sequence>MDSLLFPVHRVPILLVLLHGCLALGVGSGGDGRILVTGSGGAPSCSHQPSPLHHVVDLKVRRHHSMEGCEGGGEVC</sequence>
<reference evidence="2" key="1">
    <citation type="submission" date="2014-09" db="EMBL/GenBank/DDBJ databases">
        <authorList>
            <person name="Magalhaes I.L.F."/>
            <person name="Oliveira U."/>
            <person name="Santos F.R."/>
            <person name="Vidigal T.H.D.A."/>
            <person name="Brescovit A.D."/>
            <person name="Santos A.J."/>
        </authorList>
    </citation>
    <scope>NUCLEOTIDE SEQUENCE</scope>
    <source>
        <tissue evidence="2">Shoot tissue taken approximately 20 cm above the soil surface</tissue>
    </source>
</reference>
<name>A0A0A8YWI2_ARUDO</name>
<accession>A0A0A8YWI2</accession>